<evidence type="ECO:0000313" key="2">
    <source>
        <dbReference type="Proteomes" id="UP000237000"/>
    </source>
</evidence>
<dbReference type="AlphaFoldDB" id="A0A2P5E697"/>
<accession>A0A2P5E697</accession>
<keyword evidence="2" id="KW-1185">Reference proteome</keyword>
<organism evidence="1 2">
    <name type="scientific">Trema orientale</name>
    <name type="common">Charcoal tree</name>
    <name type="synonym">Celtis orientalis</name>
    <dbReference type="NCBI Taxonomy" id="63057"/>
    <lineage>
        <taxon>Eukaryota</taxon>
        <taxon>Viridiplantae</taxon>
        <taxon>Streptophyta</taxon>
        <taxon>Embryophyta</taxon>
        <taxon>Tracheophyta</taxon>
        <taxon>Spermatophyta</taxon>
        <taxon>Magnoliopsida</taxon>
        <taxon>eudicotyledons</taxon>
        <taxon>Gunneridae</taxon>
        <taxon>Pentapetalae</taxon>
        <taxon>rosids</taxon>
        <taxon>fabids</taxon>
        <taxon>Rosales</taxon>
        <taxon>Cannabaceae</taxon>
        <taxon>Trema</taxon>
    </lineage>
</organism>
<name>A0A2P5E697_TREOI</name>
<reference evidence="2" key="1">
    <citation type="submission" date="2016-06" db="EMBL/GenBank/DDBJ databases">
        <title>Parallel loss of symbiosis genes in relatives of nitrogen-fixing non-legume Parasponia.</title>
        <authorList>
            <person name="Van Velzen R."/>
            <person name="Holmer R."/>
            <person name="Bu F."/>
            <person name="Rutten L."/>
            <person name="Van Zeijl A."/>
            <person name="Liu W."/>
            <person name="Santuari L."/>
            <person name="Cao Q."/>
            <person name="Sharma T."/>
            <person name="Shen D."/>
            <person name="Roswanjaya Y."/>
            <person name="Wardhani T."/>
            <person name="Kalhor M.S."/>
            <person name="Jansen J."/>
            <person name="Van den Hoogen J."/>
            <person name="Gungor B."/>
            <person name="Hartog M."/>
            <person name="Hontelez J."/>
            <person name="Verver J."/>
            <person name="Yang W.-C."/>
            <person name="Schijlen E."/>
            <person name="Repin R."/>
            <person name="Schilthuizen M."/>
            <person name="Schranz E."/>
            <person name="Heidstra R."/>
            <person name="Miyata K."/>
            <person name="Fedorova E."/>
            <person name="Kohlen W."/>
            <person name="Bisseling T."/>
            <person name="Smit S."/>
            <person name="Geurts R."/>
        </authorList>
    </citation>
    <scope>NUCLEOTIDE SEQUENCE [LARGE SCALE GENOMIC DNA]</scope>
    <source>
        <strain evidence="2">cv. RG33-2</strain>
    </source>
</reference>
<comment type="caution">
    <text evidence="1">The sequence shown here is derived from an EMBL/GenBank/DDBJ whole genome shotgun (WGS) entry which is preliminary data.</text>
</comment>
<evidence type="ECO:0000313" key="1">
    <source>
        <dbReference type="EMBL" id="PON81068.1"/>
    </source>
</evidence>
<proteinExistence type="predicted"/>
<dbReference type="EMBL" id="JXTC01000226">
    <property type="protein sequence ID" value="PON81068.1"/>
    <property type="molecule type" value="Genomic_DNA"/>
</dbReference>
<dbReference type="InParanoid" id="A0A2P5E697"/>
<protein>
    <submittedName>
        <fullName evidence="1">Uncharacterized protein</fullName>
    </submittedName>
</protein>
<gene>
    <name evidence="1" type="ORF">TorRG33x02_231860</name>
</gene>
<dbReference type="Proteomes" id="UP000237000">
    <property type="component" value="Unassembled WGS sequence"/>
</dbReference>
<sequence length="63" mass="7293">MCYTVIYSLGCLVKPFLYGLASQPHHELRAKGILYFPYFLFIKEQNPNGRLRGSHVGNIPYLF</sequence>